<comment type="similarity">
    <text evidence="1">Belongs to the bacterial sugar transferase family.</text>
</comment>
<gene>
    <name evidence="3" type="ordered locus">AM1_0518</name>
</gene>
<dbReference type="HOGENOM" id="CLU_024920_1_4_3"/>
<name>B0CC28_ACAM1</name>
<dbReference type="EMBL" id="CP000828">
    <property type="protein sequence ID" value="ABW25570.1"/>
    <property type="molecule type" value="Genomic_DNA"/>
</dbReference>
<dbReference type="InterPro" id="IPR003362">
    <property type="entry name" value="Bact_transf"/>
</dbReference>
<dbReference type="Pfam" id="PF02397">
    <property type="entry name" value="Bac_transf"/>
    <property type="match status" value="1"/>
</dbReference>
<proteinExistence type="inferred from homology"/>
<keyword evidence="4" id="KW-1185">Reference proteome</keyword>
<evidence type="ECO:0000256" key="1">
    <source>
        <dbReference type="ARBA" id="ARBA00006464"/>
    </source>
</evidence>
<sequence length="199" mass="22983">MLKWVIDRTVALLALILLTPVLGMIAIAICIKMGWPPWFTQPRPGKNGQIFTFYKFRTMTNQLDGNGQLLPDEQRLTPFGQFIRKTSLDELPQLWNVLLGHMSLVGPRPLIVEYLDRYTPEQNRRHEVLPGITGLAQINGRNAISWESKFEMDVWYIDHWSLWLDCKILALTVWKVLKRDGINQEGFATSEEFMGTLDP</sequence>
<dbReference type="PANTHER" id="PTHR30576">
    <property type="entry name" value="COLANIC BIOSYNTHESIS UDP-GLUCOSE LIPID CARRIER TRANSFERASE"/>
    <property type="match status" value="1"/>
</dbReference>
<dbReference type="Proteomes" id="UP000000268">
    <property type="component" value="Chromosome"/>
</dbReference>
<dbReference type="PANTHER" id="PTHR30576:SF8">
    <property type="entry name" value="UNDECAPRENYL-PHOSPHATE GALACTOSE PHOSPHOTRANSFERASE"/>
    <property type="match status" value="1"/>
</dbReference>
<keyword evidence="3" id="KW-0808">Transferase</keyword>
<evidence type="ECO:0000313" key="4">
    <source>
        <dbReference type="Proteomes" id="UP000000268"/>
    </source>
</evidence>
<dbReference type="GO" id="GO:0016780">
    <property type="term" value="F:phosphotransferase activity, for other substituted phosphate groups"/>
    <property type="evidence" value="ECO:0007669"/>
    <property type="project" value="TreeGrafter"/>
</dbReference>
<accession>B0CC28</accession>
<feature type="domain" description="Bacterial sugar transferase" evidence="2">
    <location>
        <begin position="3"/>
        <end position="178"/>
    </location>
</feature>
<reference evidence="3 4" key="1">
    <citation type="journal article" date="2008" name="Proc. Natl. Acad. Sci. U.S.A.">
        <title>Niche adaptation and genome expansion in the chlorophyll d-producing cyanobacterium Acaryochloris marina.</title>
        <authorList>
            <person name="Swingley W.D."/>
            <person name="Chen M."/>
            <person name="Cheung P.C."/>
            <person name="Conrad A.L."/>
            <person name="Dejesa L.C."/>
            <person name="Hao J."/>
            <person name="Honchak B.M."/>
            <person name="Karbach L.E."/>
            <person name="Kurdoglu A."/>
            <person name="Lahiri S."/>
            <person name="Mastrian S.D."/>
            <person name="Miyashita H."/>
            <person name="Page L."/>
            <person name="Ramakrishna P."/>
            <person name="Satoh S."/>
            <person name="Sattley W.M."/>
            <person name="Shimada Y."/>
            <person name="Taylor H.L."/>
            <person name="Tomo T."/>
            <person name="Tsuchiya T."/>
            <person name="Wang Z.T."/>
            <person name="Raymond J."/>
            <person name="Mimuro M."/>
            <person name="Blankenship R.E."/>
            <person name="Touchman J.W."/>
        </authorList>
    </citation>
    <scope>NUCLEOTIDE SEQUENCE [LARGE SCALE GENOMIC DNA]</scope>
    <source>
        <strain evidence="4">MBIC 11017</strain>
    </source>
</reference>
<dbReference type="KEGG" id="amr:AM1_0518"/>
<evidence type="ECO:0000259" key="2">
    <source>
        <dbReference type="Pfam" id="PF02397"/>
    </source>
</evidence>
<dbReference type="STRING" id="329726.AM1_0518"/>
<organism evidence="3 4">
    <name type="scientific">Acaryochloris marina (strain MBIC 11017)</name>
    <dbReference type="NCBI Taxonomy" id="329726"/>
    <lineage>
        <taxon>Bacteria</taxon>
        <taxon>Bacillati</taxon>
        <taxon>Cyanobacteriota</taxon>
        <taxon>Cyanophyceae</taxon>
        <taxon>Acaryochloridales</taxon>
        <taxon>Acaryochloridaceae</taxon>
        <taxon>Acaryochloris</taxon>
    </lineage>
</organism>
<evidence type="ECO:0000313" key="3">
    <source>
        <dbReference type="EMBL" id="ABW25570.1"/>
    </source>
</evidence>
<dbReference type="AlphaFoldDB" id="B0CC28"/>
<dbReference type="eggNOG" id="COG2148">
    <property type="taxonomic scope" value="Bacteria"/>
</dbReference>
<protein>
    <submittedName>
        <fullName evidence="3">Undecaprenyl-phosphate galactose phosphotransferase, putative</fullName>
    </submittedName>
</protein>